<comment type="subunit">
    <text evidence="3">Homodimer.</text>
</comment>
<comment type="cofactor">
    <cofactor evidence="1">
        <name>pyridoxal 5'-phosphate</name>
        <dbReference type="ChEBI" id="CHEBI:597326"/>
    </cofactor>
</comment>
<dbReference type="EMBL" id="ACXX02000003">
    <property type="protein sequence ID" value="EGD48611.1"/>
    <property type="molecule type" value="Genomic_DNA"/>
</dbReference>
<reference evidence="8" key="2">
    <citation type="submission" date="2011-01" db="EMBL/GenBank/DDBJ databases">
        <title>The Non-contiguous Finished genome of Clostridium papyrosolvens.</title>
        <authorList>
            <person name="Lucas S."/>
            <person name="Copeland A."/>
            <person name="Lapidus A."/>
            <person name="Cheng J.-F."/>
            <person name="Goodwin L."/>
            <person name="Pitluck S."/>
            <person name="Misra M."/>
            <person name="Chertkov O."/>
            <person name="Detter J.C."/>
            <person name="Han C."/>
            <person name="Tapia R."/>
            <person name="Land M."/>
            <person name="Hauser L."/>
            <person name="Kyrpides N."/>
            <person name="Ivanova N."/>
            <person name="Pagani I."/>
            <person name="Mouttaki H."/>
            <person name="He Z."/>
            <person name="Zhou J."/>
            <person name="Hemme C.L."/>
            <person name="Woyke T."/>
        </authorList>
    </citation>
    <scope>NUCLEOTIDE SEQUENCE [LARGE SCALE GENOMIC DNA]</scope>
    <source>
        <strain evidence="8">DSM 2782</strain>
    </source>
</reference>
<accession>F1TAR8</accession>
<evidence type="ECO:0000256" key="4">
    <source>
        <dbReference type="ARBA" id="ARBA00022576"/>
    </source>
</evidence>
<evidence type="ECO:0000313" key="9">
    <source>
        <dbReference type="Proteomes" id="UP000003860"/>
    </source>
</evidence>
<dbReference type="Proteomes" id="UP000003860">
    <property type="component" value="Unassembled WGS sequence"/>
</dbReference>
<comment type="caution">
    <text evidence="8">The sequence shown here is derived from an EMBL/GenBank/DDBJ whole genome shotgun (WGS) entry which is preliminary data.</text>
</comment>
<dbReference type="InterPro" id="IPR004839">
    <property type="entry name" value="Aminotransferase_I/II_large"/>
</dbReference>
<keyword evidence="5" id="KW-0808">Transferase</keyword>
<dbReference type="STRING" id="588581.Cpap_3033"/>
<dbReference type="InterPro" id="IPR050859">
    <property type="entry name" value="Class-I_PLP-dep_aminotransf"/>
</dbReference>
<dbReference type="InterPro" id="IPR015424">
    <property type="entry name" value="PyrdxlP-dep_Trfase"/>
</dbReference>
<dbReference type="AlphaFoldDB" id="F1TAR8"/>
<keyword evidence="6" id="KW-0663">Pyridoxal phosphate</keyword>
<protein>
    <submittedName>
        <fullName evidence="8">Transcriptional regulator, GntR family</fullName>
    </submittedName>
</protein>
<dbReference type="Pfam" id="PF00155">
    <property type="entry name" value="Aminotran_1_2"/>
    <property type="match status" value="1"/>
</dbReference>
<evidence type="ECO:0000256" key="1">
    <source>
        <dbReference type="ARBA" id="ARBA00001933"/>
    </source>
</evidence>
<name>F1TAR8_9FIRM</name>
<evidence type="ECO:0000256" key="6">
    <source>
        <dbReference type="ARBA" id="ARBA00022898"/>
    </source>
</evidence>
<reference evidence="8" key="1">
    <citation type="submission" date="2009-07" db="EMBL/GenBank/DDBJ databases">
        <authorList>
            <consortium name="US DOE Joint Genome Institute (JGI-PGF)"/>
            <person name="Lucas S."/>
            <person name="Copeland A."/>
            <person name="Lapidus A."/>
            <person name="Glavina del Rio T."/>
            <person name="Tice H."/>
            <person name="Bruce D."/>
            <person name="Goodwin L."/>
            <person name="Pitluck S."/>
            <person name="Larimer F."/>
            <person name="Land M.L."/>
            <person name="Mouttaki H."/>
            <person name="He Z."/>
            <person name="Zhou J."/>
            <person name="Hemme C.L."/>
        </authorList>
    </citation>
    <scope>NUCLEOTIDE SEQUENCE</scope>
    <source>
        <strain evidence="8">DSM 2782</strain>
    </source>
</reference>
<dbReference type="PANTHER" id="PTHR42790">
    <property type="entry name" value="AMINOTRANSFERASE"/>
    <property type="match status" value="1"/>
</dbReference>
<feature type="domain" description="Aminotransferase class I/classII large" evidence="7">
    <location>
        <begin position="54"/>
        <end position="384"/>
    </location>
</feature>
<dbReference type="GO" id="GO:0030170">
    <property type="term" value="F:pyridoxal phosphate binding"/>
    <property type="evidence" value="ECO:0007669"/>
    <property type="project" value="InterPro"/>
</dbReference>
<dbReference type="Gene3D" id="3.90.1150.10">
    <property type="entry name" value="Aspartate Aminotransferase, domain 1"/>
    <property type="match status" value="1"/>
</dbReference>
<comment type="similarity">
    <text evidence="2">Belongs to the class-I pyridoxal-phosphate-dependent aminotransferase family.</text>
</comment>
<evidence type="ECO:0000256" key="2">
    <source>
        <dbReference type="ARBA" id="ARBA00007441"/>
    </source>
</evidence>
<evidence type="ECO:0000256" key="3">
    <source>
        <dbReference type="ARBA" id="ARBA00011738"/>
    </source>
</evidence>
<proteinExistence type="inferred from homology"/>
<dbReference type="FunFam" id="3.40.640.10:FF:000053">
    <property type="entry name" value="Aminotransferase, class I"/>
    <property type="match status" value="1"/>
</dbReference>
<organism evidence="8 9">
    <name type="scientific">Ruminiclostridium papyrosolvens DSM 2782</name>
    <dbReference type="NCBI Taxonomy" id="588581"/>
    <lineage>
        <taxon>Bacteria</taxon>
        <taxon>Bacillati</taxon>
        <taxon>Bacillota</taxon>
        <taxon>Clostridia</taxon>
        <taxon>Eubacteriales</taxon>
        <taxon>Oscillospiraceae</taxon>
        <taxon>Ruminiclostridium</taxon>
    </lineage>
</organism>
<dbReference type="GO" id="GO:0008483">
    <property type="term" value="F:transaminase activity"/>
    <property type="evidence" value="ECO:0007669"/>
    <property type="project" value="UniProtKB-KW"/>
</dbReference>
<dbReference type="InterPro" id="IPR015422">
    <property type="entry name" value="PyrdxlP-dep_Trfase_small"/>
</dbReference>
<sequence>MLKDTFARRALTLKSSEVRELLKLTDSEDIISFGGGLPAEETFPVEEMKILCNEVLSENGAKTMQYAVSEGYDELHKIIAELMGEKGITVEPCDILITSGSQQGLDLTAKVFLDEGDVVLCESPTYLSAINAFNPCYPEYMEIEMDEEGLIIEDLKKKLNKNKNIKILYTIPDYQNPTGRRMSLERRKALMDVASNYDLIIVEDNPYSELCFDGNNFPPLKSFDTEGRVIYLSTFSKTVCPGFRVGWVSASKEILKKYILLKQGTDLHTNFFTQMLIARYIEKYDIKAHIKDNILIYKKRKDTMLDSIKRYFPEGISYTDPQGGMFLWVTLPQMISSRELLVNAMKRGVAFVQGSAFYPGGGHENTMRLNFSGLTEEKITKGVKILGELLTEELKK</sequence>
<keyword evidence="9" id="KW-1185">Reference proteome</keyword>
<dbReference type="CDD" id="cd00609">
    <property type="entry name" value="AAT_like"/>
    <property type="match status" value="1"/>
</dbReference>
<dbReference type="PANTHER" id="PTHR42790:SF19">
    <property type="entry name" value="KYNURENINE_ALPHA-AMINOADIPATE AMINOTRANSFERASE, MITOCHONDRIAL"/>
    <property type="match status" value="1"/>
</dbReference>
<evidence type="ECO:0000259" key="7">
    <source>
        <dbReference type="Pfam" id="PF00155"/>
    </source>
</evidence>
<evidence type="ECO:0000313" key="8">
    <source>
        <dbReference type="EMBL" id="EGD48611.1"/>
    </source>
</evidence>
<dbReference type="RefSeq" id="WP_004617772.1">
    <property type="nucleotide sequence ID" value="NZ_ACXX02000003.1"/>
</dbReference>
<dbReference type="OrthoDB" id="9802328at2"/>
<dbReference type="GO" id="GO:1901605">
    <property type="term" value="P:alpha-amino acid metabolic process"/>
    <property type="evidence" value="ECO:0007669"/>
    <property type="project" value="TreeGrafter"/>
</dbReference>
<dbReference type="SUPFAM" id="SSF53383">
    <property type="entry name" value="PLP-dependent transferases"/>
    <property type="match status" value="1"/>
</dbReference>
<dbReference type="InterPro" id="IPR015421">
    <property type="entry name" value="PyrdxlP-dep_Trfase_major"/>
</dbReference>
<dbReference type="eggNOG" id="COG1167">
    <property type="taxonomic scope" value="Bacteria"/>
</dbReference>
<dbReference type="Gene3D" id="3.40.640.10">
    <property type="entry name" value="Type I PLP-dependent aspartate aminotransferase-like (Major domain)"/>
    <property type="match status" value="1"/>
</dbReference>
<gene>
    <name evidence="8" type="ORF">Cpap_3033</name>
</gene>
<evidence type="ECO:0000256" key="5">
    <source>
        <dbReference type="ARBA" id="ARBA00022679"/>
    </source>
</evidence>
<keyword evidence="4" id="KW-0032">Aminotransferase</keyword>